<evidence type="ECO:0000259" key="1">
    <source>
        <dbReference type="PROSITE" id="PS50531"/>
    </source>
</evidence>
<evidence type="ECO:0000313" key="2">
    <source>
        <dbReference type="EMBL" id="PAY44740.1"/>
    </source>
</evidence>
<dbReference type="Proteomes" id="UP000218139">
    <property type="component" value="Unassembled WGS sequence"/>
</dbReference>
<dbReference type="AlphaFoldDB" id="A0A2A2WWG8"/>
<comment type="caution">
    <text evidence="2">The sequence shown here is derived from an EMBL/GenBank/DDBJ whole genome shotgun (WGS) entry which is preliminary data.</text>
</comment>
<evidence type="ECO:0000313" key="3">
    <source>
        <dbReference type="EMBL" id="PTR95329.1"/>
    </source>
</evidence>
<dbReference type="Proteomes" id="UP000244552">
    <property type="component" value="Unassembled WGS sequence"/>
</dbReference>
<organism evidence="2 4">
    <name type="scientific">Ligilactobacillus salivarius</name>
    <dbReference type="NCBI Taxonomy" id="1624"/>
    <lineage>
        <taxon>Bacteria</taxon>
        <taxon>Bacillati</taxon>
        <taxon>Bacillota</taxon>
        <taxon>Bacilli</taxon>
        <taxon>Lactobacillales</taxon>
        <taxon>Lactobacillaceae</taxon>
        <taxon>Ligilactobacillus</taxon>
    </lineage>
</organism>
<dbReference type="InterPro" id="IPR017894">
    <property type="entry name" value="HTH_IS21_transposase_type"/>
</dbReference>
<evidence type="ECO:0000313" key="5">
    <source>
        <dbReference type="Proteomes" id="UP000244552"/>
    </source>
</evidence>
<gene>
    <name evidence="2" type="ORF">A8C52_10555</name>
    <name evidence="3" type="ORF">DBP89_06840</name>
</gene>
<accession>A0A2A2WWG8</accession>
<proteinExistence type="predicted"/>
<dbReference type="RefSeq" id="WP_003698976.1">
    <property type="nucleotide sequence ID" value="NZ_CBCRTQ010000006.1"/>
</dbReference>
<dbReference type="InterPro" id="IPR009057">
    <property type="entry name" value="Homeodomain-like_sf"/>
</dbReference>
<protein>
    <submittedName>
        <fullName evidence="3">Helix-turn-helix domain-containing protein</fullName>
    </submittedName>
</protein>
<evidence type="ECO:0000313" key="4">
    <source>
        <dbReference type="Proteomes" id="UP000218139"/>
    </source>
</evidence>
<name>A0A2A2WWG8_9LACO</name>
<dbReference type="PROSITE" id="PS50531">
    <property type="entry name" value="HTH_IS21"/>
    <property type="match status" value="1"/>
</dbReference>
<sequence>MGEIDELYEKYDFYTACYLTYQGQERKTYTFKVEKSRNKLVNIDVGSICEAFYQVEGNVIPILSFIKIRKKIVTKDKFRRDYRQSLNSDIPILTIIKPETEFDIDEYNLVKKEWKSLLKLNNASSKRDLINDKPFSDKFTLYSQIHILSQNGYSRKSIAENLGIHRNTVSRYLKIKSYSELELLDSKRRKTKLSAFRDYILDLQLKSPQITGSEIYHRLQKMGYDGSKRSVLNFLKENRN</sequence>
<dbReference type="EMBL" id="QAGV01000007">
    <property type="protein sequence ID" value="PTR95329.1"/>
    <property type="molecule type" value="Genomic_DNA"/>
</dbReference>
<dbReference type="Gene3D" id="1.10.10.60">
    <property type="entry name" value="Homeodomain-like"/>
    <property type="match status" value="1"/>
</dbReference>
<reference evidence="2 4" key="1">
    <citation type="submission" date="2016-05" db="EMBL/GenBank/DDBJ databases">
        <authorList>
            <person name="Lee J.-Y."/>
            <person name="Kim E.B."/>
            <person name="Choi Y.-J."/>
        </authorList>
    </citation>
    <scope>NUCLEOTIDE SEQUENCE [LARGE SCALE GENOMIC DNA]</scope>
    <source>
        <strain evidence="2 4">KLA006</strain>
    </source>
</reference>
<reference evidence="3 5" key="2">
    <citation type="journal article" date="2018" name="Genome Announc.">
        <title>Fifty-Six Draft Genome Sequences of 10 Lactobacillus Species from 22 Commercial Dietary Supplements.</title>
        <authorList>
            <person name="Gangiredla J."/>
            <person name="Barnaba T.J."/>
            <person name="Mammel M.K."/>
            <person name="Lacher D.W."/>
            <person name="Elkins C.A."/>
            <person name="Lampel K.A."/>
            <person name="Whitehouse C.A."/>
            <person name="Tartera C."/>
        </authorList>
    </citation>
    <scope>NUCLEOTIDE SEQUENCE [LARGE SCALE GENOMIC DNA]</scope>
    <source>
        <strain evidence="3 5">DS11_12</strain>
    </source>
</reference>
<dbReference type="SUPFAM" id="SSF46689">
    <property type="entry name" value="Homeodomain-like"/>
    <property type="match status" value="1"/>
</dbReference>
<dbReference type="EMBL" id="LXZO01000122">
    <property type="protein sequence ID" value="PAY44740.1"/>
    <property type="molecule type" value="Genomic_DNA"/>
</dbReference>
<feature type="domain" description="HTH IS21-type" evidence="1">
    <location>
        <begin position="140"/>
        <end position="204"/>
    </location>
</feature>